<protein>
    <submittedName>
        <fullName evidence="1">Uncharacterized protein</fullName>
    </submittedName>
</protein>
<reference evidence="1" key="1">
    <citation type="submission" date="2014-11" db="EMBL/GenBank/DDBJ databases">
        <authorList>
            <person name="Amaro Gonzalez C."/>
        </authorList>
    </citation>
    <scope>NUCLEOTIDE SEQUENCE</scope>
</reference>
<reference evidence="1" key="2">
    <citation type="journal article" date="2015" name="Fish Shellfish Immunol.">
        <title>Early steps in the European eel (Anguilla anguilla)-Vibrio vulnificus interaction in the gills: Role of the RtxA13 toxin.</title>
        <authorList>
            <person name="Callol A."/>
            <person name="Pajuelo D."/>
            <person name="Ebbesson L."/>
            <person name="Teles M."/>
            <person name="MacKenzie S."/>
            <person name="Amaro C."/>
        </authorList>
    </citation>
    <scope>NUCLEOTIDE SEQUENCE</scope>
</reference>
<sequence>MGMTGLFLCCVSLIVACVRGFCHIFPD</sequence>
<organism evidence="1">
    <name type="scientific">Anguilla anguilla</name>
    <name type="common">European freshwater eel</name>
    <name type="synonym">Muraena anguilla</name>
    <dbReference type="NCBI Taxonomy" id="7936"/>
    <lineage>
        <taxon>Eukaryota</taxon>
        <taxon>Metazoa</taxon>
        <taxon>Chordata</taxon>
        <taxon>Craniata</taxon>
        <taxon>Vertebrata</taxon>
        <taxon>Euteleostomi</taxon>
        <taxon>Actinopterygii</taxon>
        <taxon>Neopterygii</taxon>
        <taxon>Teleostei</taxon>
        <taxon>Anguilliformes</taxon>
        <taxon>Anguillidae</taxon>
        <taxon>Anguilla</taxon>
    </lineage>
</organism>
<evidence type="ECO:0000313" key="1">
    <source>
        <dbReference type="EMBL" id="JAH80582.1"/>
    </source>
</evidence>
<accession>A0A0E9VRE4</accession>
<proteinExistence type="predicted"/>
<dbReference type="EMBL" id="GBXM01027995">
    <property type="protein sequence ID" value="JAH80582.1"/>
    <property type="molecule type" value="Transcribed_RNA"/>
</dbReference>
<name>A0A0E9VRE4_ANGAN</name>
<dbReference type="AlphaFoldDB" id="A0A0E9VRE4"/>